<dbReference type="InterPro" id="IPR044068">
    <property type="entry name" value="CB"/>
</dbReference>
<feature type="domain" description="Core-binding (CB)" evidence="7">
    <location>
        <begin position="2"/>
        <end position="113"/>
    </location>
</feature>
<dbReference type="GeneID" id="97133755"/>
<gene>
    <name evidence="8" type="ORF">HP548_23685</name>
</gene>
<dbReference type="InterPro" id="IPR010998">
    <property type="entry name" value="Integrase_recombinase_N"/>
</dbReference>
<dbReference type="InterPro" id="IPR013762">
    <property type="entry name" value="Integrase-like_cat_sf"/>
</dbReference>
<dbReference type="PROSITE" id="PS51900">
    <property type="entry name" value="CB"/>
    <property type="match status" value="1"/>
</dbReference>
<proteinExistence type="inferred from homology"/>
<evidence type="ECO:0000259" key="6">
    <source>
        <dbReference type="PROSITE" id="PS51898"/>
    </source>
</evidence>
<keyword evidence="9" id="KW-1185">Reference proteome</keyword>
<dbReference type="SUPFAM" id="SSF56349">
    <property type="entry name" value="DNA breaking-rejoining enzymes"/>
    <property type="match status" value="1"/>
</dbReference>
<dbReference type="Pfam" id="PF02899">
    <property type="entry name" value="Phage_int_SAM_1"/>
    <property type="match status" value="1"/>
</dbReference>
<dbReference type="Pfam" id="PF00589">
    <property type="entry name" value="Phage_integrase"/>
    <property type="match status" value="1"/>
</dbReference>
<comment type="caution">
    <text evidence="8">The sequence shown here is derived from an EMBL/GenBank/DDBJ whole genome shotgun (WGS) entry which is preliminary data.</text>
</comment>
<feature type="domain" description="Tyr recombinase" evidence="6">
    <location>
        <begin position="135"/>
        <end position="314"/>
    </location>
</feature>
<dbReference type="Gene3D" id="1.10.443.10">
    <property type="entry name" value="Intergrase catalytic core"/>
    <property type="match status" value="1"/>
</dbReference>
<sequence length="326" mass="38976">MNDIEFQLDNFMLYCSSKNLSRKTLSSYEQTLKLFVAYLNREFQIEEVKKVQSGHIRQYVKYLRERGKYTVVNKEESKLINRPENRKDFKKEISTTTIANYVRNIKVFFNYLYEVEREIPKNPVEKLENPKVERKMKKTLTPDELKRVFGQFETSTFHGYRNHVISRLLLDTGMRIGECLSILPEQVDFQHKSIHVINTKNKQERFVYFSYKSSNELKQWLRYKDRYSSSPFLFPTTKGTQLDVRNFERALRVAGERVNIHIHPHQLRNNFAKYYILNGGDWFSLCRILGHSSVEVTQKAYLDFSDEEIARKYQKHSPLTFMDELK</sequence>
<evidence type="ECO:0000256" key="3">
    <source>
        <dbReference type="ARBA" id="ARBA00023125"/>
    </source>
</evidence>
<reference evidence="8 9" key="1">
    <citation type="submission" date="2020-05" db="EMBL/GenBank/DDBJ databases">
        <title>Genome Sequencing of Type Strains.</title>
        <authorList>
            <person name="Lemaire J.F."/>
            <person name="Inderbitzin P."/>
            <person name="Gregorio O.A."/>
            <person name="Collins S.B."/>
            <person name="Wespe N."/>
            <person name="Knight-Connoni V."/>
        </authorList>
    </citation>
    <scope>NUCLEOTIDE SEQUENCE [LARGE SCALE GENOMIC DNA]</scope>
    <source>
        <strain evidence="8 9">DSM 19942</strain>
    </source>
</reference>
<dbReference type="PROSITE" id="PS51898">
    <property type="entry name" value="TYR_RECOMBINASE"/>
    <property type="match status" value="1"/>
</dbReference>
<dbReference type="CDD" id="cd00397">
    <property type="entry name" value="DNA_BRE_C"/>
    <property type="match status" value="1"/>
</dbReference>
<dbReference type="InterPro" id="IPR004107">
    <property type="entry name" value="Integrase_SAM-like_N"/>
</dbReference>
<accession>A0ABX2MSM0</accession>
<protein>
    <submittedName>
        <fullName evidence="8">Tyrosine-type recombinase/integrase</fullName>
    </submittedName>
</protein>
<dbReference type="InterPro" id="IPR011010">
    <property type="entry name" value="DNA_brk_join_enz"/>
</dbReference>
<evidence type="ECO:0000256" key="5">
    <source>
        <dbReference type="PROSITE-ProRule" id="PRU01248"/>
    </source>
</evidence>
<keyword evidence="3 5" id="KW-0238">DNA-binding</keyword>
<dbReference type="EMBL" id="JABMCC010000118">
    <property type="protein sequence ID" value="NUU57087.1"/>
    <property type="molecule type" value="Genomic_DNA"/>
</dbReference>
<dbReference type="PANTHER" id="PTHR30349">
    <property type="entry name" value="PHAGE INTEGRASE-RELATED"/>
    <property type="match status" value="1"/>
</dbReference>
<evidence type="ECO:0000313" key="8">
    <source>
        <dbReference type="EMBL" id="NUU57087.1"/>
    </source>
</evidence>
<dbReference type="InterPro" id="IPR002104">
    <property type="entry name" value="Integrase_catalytic"/>
</dbReference>
<evidence type="ECO:0000313" key="9">
    <source>
        <dbReference type="Proteomes" id="UP000577724"/>
    </source>
</evidence>
<name>A0ABX2MSM0_9BACL</name>
<evidence type="ECO:0000259" key="7">
    <source>
        <dbReference type="PROSITE" id="PS51900"/>
    </source>
</evidence>
<dbReference type="InterPro" id="IPR050090">
    <property type="entry name" value="Tyrosine_recombinase_XerCD"/>
</dbReference>
<evidence type="ECO:0000256" key="4">
    <source>
        <dbReference type="ARBA" id="ARBA00023172"/>
    </source>
</evidence>
<organism evidence="8 9">
    <name type="scientific">Paenibacillus taichungensis</name>
    <dbReference type="NCBI Taxonomy" id="484184"/>
    <lineage>
        <taxon>Bacteria</taxon>
        <taxon>Bacillati</taxon>
        <taxon>Bacillota</taxon>
        <taxon>Bacilli</taxon>
        <taxon>Bacillales</taxon>
        <taxon>Paenibacillaceae</taxon>
        <taxon>Paenibacillus</taxon>
    </lineage>
</organism>
<dbReference type="Gene3D" id="1.10.150.130">
    <property type="match status" value="1"/>
</dbReference>
<evidence type="ECO:0000256" key="2">
    <source>
        <dbReference type="ARBA" id="ARBA00022908"/>
    </source>
</evidence>
<keyword evidence="2" id="KW-0229">DNA integration</keyword>
<dbReference type="RefSeq" id="WP_175383081.1">
    <property type="nucleotide sequence ID" value="NZ_CBCRYD010000023.1"/>
</dbReference>
<dbReference type="Proteomes" id="UP000577724">
    <property type="component" value="Unassembled WGS sequence"/>
</dbReference>
<comment type="similarity">
    <text evidence="1">Belongs to the 'phage' integrase family.</text>
</comment>
<dbReference type="PANTHER" id="PTHR30349:SF41">
    <property type="entry name" value="INTEGRASE_RECOMBINASE PROTEIN MJ0367-RELATED"/>
    <property type="match status" value="1"/>
</dbReference>
<evidence type="ECO:0000256" key="1">
    <source>
        <dbReference type="ARBA" id="ARBA00008857"/>
    </source>
</evidence>
<keyword evidence="4" id="KW-0233">DNA recombination</keyword>